<dbReference type="FunFam" id="3.50.50.60:FF:000021">
    <property type="entry name" value="Ubiquinone biosynthesis monooxygenase COQ6"/>
    <property type="match status" value="1"/>
</dbReference>
<keyword evidence="5" id="KW-0963">Cytoplasm</keyword>
<evidence type="ECO:0000259" key="12">
    <source>
        <dbReference type="Pfam" id="PF01494"/>
    </source>
</evidence>
<protein>
    <submittedName>
        <fullName evidence="13">2-octaprenyl-3-methyl-6-methoxy-1,4-benzoquinol hydroxylase</fullName>
    </submittedName>
</protein>
<evidence type="ECO:0000313" key="13">
    <source>
        <dbReference type="EMBL" id="EEB43969.1"/>
    </source>
</evidence>
<dbReference type="SUPFAM" id="SSF51905">
    <property type="entry name" value="FAD/NAD(P)-binding domain"/>
    <property type="match status" value="1"/>
</dbReference>
<organism evidence="13 14">
    <name type="scientific">Providencia alcalifaciens DSM 30120</name>
    <dbReference type="NCBI Taxonomy" id="520999"/>
    <lineage>
        <taxon>Bacteria</taxon>
        <taxon>Pseudomonadati</taxon>
        <taxon>Pseudomonadota</taxon>
        <taxon>Gammaproteobacteria</taxon>
        <taxon>Enterobacterales</taxon>
        <taxon>Morganellaceae</taxon>
        <taxon>Providencia</taxon>
    </lineage>
</organism>
<comment type="similarity">
    <text evidence="4">Belongs to the UbiH/COQ6 family.</text>
</comment>
<evidence type="ECO:0000256" key="4">
    <source>
        <dbReference type="ARBA" id="ARBA00005349"/>
    </source>
</evidence>
<evidence type="ECO:0000256" key="6">
    <source>
        <dbReference type="ARBA" id="ARBA00022630"/>
    </source>
</evidence>
<dbReference type="InterPro" id="IPR010971">
    <property type="entry name" value="UbiH/COQ6"/>
</dbReference>
<dbReference type="NCBIfam" id="NF005951">
    <property type="entry name" value="PRK08020.1"/>
    <property type="match status" value="1"/>
</dbReference>
<keyword evidence="7" id="KW-0831">Ubiquinone biosynthesis</keyword>
<reference evidence="13 14" key="2">
    <citation type="submission" date="2008-10" db="EMBL/GenBank/DDBJ databases">
        <authorList>
            <person name="Fulton L."/>
            <person name="Clifton S."/>
            <person name="Fulton B."/>
            <person name="Xu J."/>
            <person name="Minx P."/>
            <person name="Pepin K.H."/>
            <person name="Johnson M."/>
            <person name="Bhonagiri V."/>
            <person name="Nash W.E."/>
            <person name="Mardis E.R."/>
            <person name="Wilson R.K."/>
        </authorList>
    </citation>
    <scope>NUCLEOTIDE SEQUENCE [LARGE SCALE GENOMIC DNA]</scope>
    <source>
        <strain evidence="13 14">DSM 30120</strain>
    </source>
</reference>
<evidence type="ECO:0000256" key="7">
    <source>
        <dbReference type="ARBA" id="ARBA00022688"/>
    </source>
</evidence>
<keyword evidence="9" id="KW-0560">Oxidoreductase</keyword>
<evidence type="ECO:0000256" key="1">
    <source>
        <dbReference type="ARBA" id="ARBA00001974"/>
    </source>
</evidence>
<sequence length="425" mass="47629">MTRAQAQILPAGVRIFRYTNEIKQLIVAIMMNKLTEFYDVVVVGAGMTGAAAALGFAQEGMKVALLEKAKPVEFDANSRPDVRISAISSASIELLKQLGTWKHVEAMRSVPYRELETWEEPGSNVIFDAKSLGLPELGFMVENRVLQLALWRECEQYSNLELVCPATLVNLYQPHGQKHWMVELEDGLVLETKLVVGADGANSQVRKMAGIGSRGWQYRQSCMLITIQTNQPQQDRTWQQFFPSGPRAFLPLYDNWASLVWYDSPAKIRRLQSMSMEQLTGAITEAFPERLGEVKAIASGAFPLTRHHASRYVLDGLVLIGDAAHTINPLAGQGVNLGYRDVDVLLKVIYQARECVEAWESLDVLKRYQRRRLPDNLMMQAGMDVFYMAFSENLPGLKMLRNFGLMAAQRAGEAKKLALKYALGL</sequence>
<dbReference type="eggNOG" id="COG0654">
    <property type="taxonomic scope" value="Bacteria"/>
</dbReference>
<keyword evidence="10" id="KW-0503">Monooxygenase</keyword>
<evidence type="ECO:0000256" key="8">
    <source>
        <dbReference type="ARBA" id="ARBA00022827"/>
    </source>
</evidence>
<comment type="subcellular location">
    <subcellularLocation>
        <location evidence="2">Cytoplasm</location>
    </subcellularLocation>
</comment>
<evidence type="ECO:0000256" key="5">
    <source>
        <dbReference type="ARBA" id="ARBA00022490"/>
    </source>
</evidence>
<dbReference type="GO" id="GO:0008682">
    <property type="term" value="F:3-demethoxyubiquinol 3-hydroxylase activity"/>
    <property type="evidence" value="ECO:0007669"/>
    <property type="project" value="TreeGrafter"/>
</dbReference>
<keyword evidence="8" id="KW-0274">FAD</keyword>
<dbReference type="PANTHER" id="PTHR43876:SF10">
    <property type="entry name" value="3-DEMETHOXYUBIQUINOL 3-HYDROXYLASE"/>
    <property type="match status" value="1"/>
</dbReference>
<name>B6XL00_9GAMM</name>
<dbReference type="InterPro" id="IPR002938">
    <property type="entry name" value="FAD-bd"/>
</dbReference>
<dbReference type="Pfam" id="PF01494">
    <property type="entry name" value="FAD_binding_3"/>
    <property type="match status" value="1"/>
</dbReference>
<dbReference type="Proteomes" id="UP000003729">
    <property type="component" value="Unassembled WGS sequence"/>
</dbReference>
<evidence type="ECO:0000256" key="3">
    <source>
        <dbReference type="ARBA" id="ARBA00004749"/>
    </source>
</evidence>
<dbReference type="PANTHER" id="PTHR43876">
    <property type="entry name" value="UBIQUINONE BIOSYNTHESIS MONOOXYGENASE COQ6, MITOCHONDRIAL"/>
    <property type="match status" value="1"/>
</dbReference>
<dbReference type="GO" id="GO:0110142">
    <property type="term" value="C:ubiquinone biosynthesis complex"/>
    <property type="evidence" value="ECO:0007669"/>
    <property type="project" value="UniProtKB-ARBA"/>
</dbReference>
<evidence type="ECO:0000256" key="10">
    <source>
        <dbReference type="ARBA" id="ARBA00023033"/>
    </source>
</evidence>
<accession>B6XL00</accession>
<gene>
    <name evidence="13" type="primary">ubiF</name>
    <name evidence="13" type="ORF">PROVALCAL_04061</name>
</gene>
<evidence type="ECO:0000256" key="2">
    <source>
        <dbReference type="ARBA" id="ARBA00004496"/>
    </source>
</evidence>
<dbReference type="AlphaFoldDB" id="B6XL00"/>
<comment type="caution">
    <text evidence="13">The sequence shown here is derived from an EMBL/GenBank/DDBJ whole genome shotgun (WGS) entry which is preliminary data.</text>
</comment>
<dbReference type="UniPathway" id="UPA00232"/>
<evidence type="ECO:0000256" key="11">
    <source>
        <dbReference type="ARBA" id="ARBA00065734"/>
    </source>
</evidence>
<dbReference type="GO" id="GO:0006744">
    <property type="term" value="P:ubiquinone biosynthetic process"/>
    <property type="evidence" value="ECO:0007669"/>
    <property type="project" value="UniProtKB-UniPathway"/>
</dbReference>
<comment type="cofactor">
    <cofactor evidence="1">
        <name>FAD</name>
        <dbReference type="ChEBI" id="CHEBI:57692"/>
    </cofactor>
</comment>
<evidence type="ECO:0000256" key="9">
    <source>
        <dbReference type="ARBA" id="ARBA00023002"/>
    </source>
</evidence>
<dbReference type="GO" id="GO:0071949">
    <property type="term" value="F:FAD binding"/>
    <property type="evidence" value="ECO:0007669"/>
    <property type="project" value="InterPro"/>
</dbReference>
<comment type="pathway">
    <text evidence="3">Cofactor biosynthesis; ubiquinone biosynthesis.</text>
</comment>
<comment type="subunit">
    <text evidence="11">Component of the Ubi complex metabolon, which regroups five ubiquinone biosynthesis proteins (UbiE, UbiF, UbiG, UbiH and UbiI) and two accessory factors (UbiK and the lipid-binding protein UbiJ).</text>
</comment>
<dbReference type="EMBL" id="ABXW01000078">
    <property type="protein sequence ID" value="EEB43969.1"/>
    <property type="molecule type" value="Genomic_DNA"/>
</dbReference>
<dbReference type="PRINTS" id="PR00420">
    <property type="entry name" value="RNGMNOXGNASE"/>
</dbReference>
<reference evidence="13 14" key="1">
    <citation type="submission" date="2008-10" db="EMBL/GenBank/DDBJ databases">
        <title>Draft genome sequence of Providencia alcalifaciens (DSM 30120).</title>
        <authorList>
            <person name="Sudarsanam P."/>
            <person name="Ley R."/>
            <person name="Guruge J."/>
            <person name="Turnbaugh P.J."/>
            <person name="Mahowald M."/>
            <person name="Liep D."/>
            <person name="Gordon J."/>
        </authorList>
    </citation>
    <scope>NUCLEOTIDE SEQUENCE [LARGE SCALE GENOMIC DNA]</scope>
    <source>
        <strain evidence="13 14">DSM 30120</strain>
    </source>
</reference>
<keyword evidence="6" id="KW-0285">Flavoprotein</keyword>
<dbReference type="GO" id="GO:0005737">
    <property type="term" value="C:cytoplasm"/>
    <property type="evidence" value="ECO:0007669"/>
    <property type="project" value="UniProtKB-SubCell"/>
</dbReference>
<dbReference type="FunFam" id="3.50.50.60:FF:000048">
    <property type="entry name" value="2-octaprenyl-3-methyl-6-methoxy-1,4-benzoquinol hydroxylase"/>
    <property type="match status" value="1"/>
</dbReference>
<dbReference type="InterPro" id="IPR051205">
    <property type="entry name" value="UbiH/COQ6_monooxygenase"/>
</dbReference>
<dbReference type="InterPro" id="IPR036188">
    <property type="entry name" value="FAD/NAD-bd_sf"/>
</dbReference>
<evidence type="ECO:0000313" key="14">
    <source>
        <dbReference type="Proteomes" id="UP000003729"/>
    </source>
</evidence>
<proteinExistence type="inferred from homology"/>
<feature type="domain" description="FAD-binding" evidence="12">
    <location>
        <begin position="38"/>
        <end position="374"/>
    </location>
</feature>
<dbReference type="Gene3D" id="3.50.50.60">
    <property type="entry name" value="FAD/NAD(P)-binding domain"/>
    <property type="match status" value="2"/>
</dbReference>
<dbReference type="NCBIfam" id="TIGR01988">
    <property type="entry name" value="Ubi-OHases"/>
    <property type="match status" value="1"/>
</dbReference>